<dbReference type="PANTHER" id="PTHR43065">
    <property type="entry name" value="SENSOR HISTIDINE KINASE"/>
    <property type="match status" value="1"/>
</dbReference>
<protein>
    <recommendedName>
        <fullName evidence="2">histidine kinase</fullName>
        <ecNumber evidence="2">2.7.13.3</ecNumber>
    </recommendedName>
</protein>
<evidence type="ECO:0000256" key="5">
    <source>
        <dbReference type="ARBA" id="ARBA00022741"/>
    </source>
</evidence>
<dbReference type="InterPro" id="IPR036890">
    <property type="entry name" value="HATPase_C_sf"/>
</dbReference>
<organism evidence="10 11">
    <name type="scientific">Tumebacillus avium</name>
    <dbReference type="NCBI Taxonomy" id="1903704"/>
    <lineage>
        <taxon>Bacteria</taxon>
        <taxon>Bacillati</taxon>
        <taxon>Bacillota</taxon>
        <taxon>Bacilli</taxon>
        <taxon>Bacillales</taxon>
        <taxon>Alicyclobacillaceae</taxon>
        <taxon>Tumebacillus</taxon>
    </lineage>
</organism>
<dbReference type="AlphaFoldDB" id="A0A1Y0IHX1"/>
<dbReference type="GO" id="GO:0005524">
    <property type="term" value="F:ATP binding"/>
    <property type="evidence" value="ECO:0007669"/>
    <property type="project" value="UniProtKB-KW"/>
</dbReference>
<dbReference type="SUPFAM" id="SSF47384">
    <property type="entry name" value="Homodimeric domain of signal transducing histidine kinase"/>
    <property type="match status" value="1"/>
</dbReference>
<evidence type="ECO:0000256" key="4">
    <source>
        <dbReference type="ARBA" id="ARBA00022679"/>
    </source>
</evidence>
<evidence type="ECO:0000256" key="2">
    <source>
        <dbReference type="ARBA" id="ARBA00012438"/>
    </source>
</evidence>
<dbReference type="Pfam" id="PF00512">
    <property type="entry name" value="HisKA"/>
    <property type="match status" value="1"/>
</dbReference>
<gene>
    <name evidence="10" type="ORF">CBW65_02785</name>
</gene>
<keyword evidence="5" id="KW-0547">Nucleotide-binding</keyword>
<name>A0A1Y0IHX1_9BACL</name>
<evidence type="ECO:0000256" key="7">
    <source>
        <dbReference type="ARBA" id="ARBA00022840"/>
    </source>
</evidence>
<reference evidence="11" key="1">
    <citation type="submission" date="2017-05" db="EMBL/GenBank/DDBJ databases">
        <authorList>
            <person name="Sung H."/>
        </authorList>
    </citation>
    <scope>NUCLEOTIDE SEQUENCE [LARGE SCALE GENOMIC DNA]</scope>
    <source>
        <strain evidence="11">AR23208</strain>
    </source>
</reference>
<dbReference type="CDD" id="cd00082">
    <property type="entry name" value="HisKA"/>
    <property type="match status" value="1"/>
</dbReference>
<dbReference type="Proteomes" id="UP000195437">
    <property type="component" value="Chromosome"/>
</dbReference>
<proteinExistence type="predicted"/>
<evidence type="ECO:0000259" key="9">
    <source>
        <dbReference type="PROSITE" id="PS50109"/>
    </source>
</evidence>
<dbReference type="InterPro" id="IPR003661">
    <property type="entry name" value="HisK_dim/P_dom"/>
</dbReference>
<dbReference type="SMART" id="SM00388">
    <property type="entry name" value="HisKA"/>
    <property type="match status" value="1"/>
</dbReference>
<dbReference type="PANTHER" id="PTHR43065:SF10">
    <property type="entry name" value="PEROXIDE STRESS-ACTIVATED HISTIDINE KINASE MAK3"/>
    <property type="match status" value="1"/>
</dbReference>
<dbReference type="InterPro" id="IPR003594">
    <property type="entry name" value="HATPase_dom"/>
</dbReference>
<evidence type="ECO:0000256" key="3">
    <source>
        <dbReference type="ARBA" id="ARBA00022553"/>
    </source>
</evidence>
<dbReference type="InterPro" id="IPR036097">
    <property type="entry name" value="HisK_dim/P_sf"/>
</dbReference>
<dbReference type="PRINTS" id="PR00344">
    <property type="entry name" value="BCTRLSENSOR"/>
</dbReference>
<dbReference type="EC" id="2.7.13.3" evidence="2"/>
<evidence type="ECO:0000256" key="6">
    <source>
        <dbReference type="ARBA" id="ARBA00022777"/>
    </source>
</evidence>
<dbReference type="Gene3D" id="1.10.287.130">
    <property type="match status" value="1"/>
</dbReference>
<comment type="catalytic activity">
    <reaction evidence="1">
        <text>ATP + protein L-histidine = ADP + protein N-phospho-L-histidine.</text>
        <dbReference type="EC" id="2.7.13.3"/>
    </reaction>
</comment>
<dbReference type="EMBL" id="CP021434">
    <property type="protein sequence ID" value="ARU60101.1"/>
    <property type="molecule type" value="Genomic_DNA"/>
</dbReference>
<evidence type="ECO:0000313" key="11">
    <source>
        <dbReference type="Proteomes" id="UP000195437"/>
    </source>
</evidence>
<accession>A0A1Y0IHX1</accession>
<keyword evidence="4" id="KW-0808">Transferase</keyword>
<keyword evidence="8" id="KW-0902">Two-component regulatory system</keyword>
<dbReference type="InterPro" id="IPR004358">
    <property type="entry name" value="Sig_transdc_His_kin-like_C"/>
</dbReference>
<evidence type="ECO:0000313" key="10">
    <source>
        <dbReference type="EMBL" id="ARU60101.1"/>
    </source>
</evidence>
<evidence type="ECO:0000256" key="1">
    <source>
        <dbReference type="ARBA" id="ARBA00000085"/>
    </source>
</evidence>
<feature type="domain" description="Histidine kinase" evidence="9">
    <location>
        <begin position="148"/>
        <end position="359"/>
    </location>
</feature>
<sequence length="359" mass="39790">MPVPFFLIAKDLTILASSPEAQAIFPNAPSFLELIDAESYNKALRFLHPSAGKIKLELPLHTRTGSLPEPFDLHVAWNEQSQGHIVCLAKDPRINQLMGMMINLRKRLAETDFSLLAKKEELENTLIRMEESVVENDKLAVLGKMAAGIAHEIRNPLTIIRGFVQLLHPHLVELGKADYTEVVLTEIDRANQIIAEFLDSSRPSEPMRHDVTLKSLLEDVHLLCQSEALLKGCELELVTPDVDRLISADPKQLKQVFLNIIKNAMEAIAESRNTGKGVIAIRLAYEDNLAVIEIRDNGKGMSEQTLRKLFDPFFTTKATGTGLGLAVCKRIIINHSGTLDAESTEGVGTLFRIALPTHA</sequence>
<dbReference type="SMART" id="SM00387">
    <property type="entry name" value="HATPase_c"/>
    <property type="match status" value="1"/>
</dbReference>
<dbReference type="KEGG" id="tum:CBW65_02785"/>
<dbReference type="Pfam" id="PF02518">
    <property type="entry name" value="HATPase_c"/>
    <property type="match status" value="1"/>
</dbReference>
<dbReference type="Gene3D" id="3.30.565.10">
    <property type="entry name" value="Histidine kinase-like ATPase, C-terminal domain"/>
    <property type="match status" value="1"/>
</dbReference>
<dbReference type="GO" id="GO:0000155">
    <property type="term" value="F:phosphorelay sensor kinase activity"/>
    <property type="evidence" value="ECO:0007669"/>
    <property type="project" value="InterPro"/>
</dbReference>
<dbReference type="SUPFAM" id="SSF55874">
    <property type="entry name" value="ATPase domain of HSP90 chaperone/DNA topoisomerase II/histidine kinase"/>
    <property type="match status" value="1"/>
</dbReference>
<dbReference type="InterPro" id="IPR005467">
    <property type="entry name" value="His_kinase_dom"/>
</dbReference>
<keyword evidence="11" id="KW-1185">Reference proteome</keyword>
<dbReference type="PROSITE" id="PS50109">
    <property type="entry name" value="HIS_KIN"/>
    <property type="match status" value="1"/>
</dbReference>
<evidence type="ECO:0000256" key="8">
    <source>
        <dbReference type="ARBA" id="ARBA00023012"/>
    </source>
</evidence>
<keyword evidence="6" id="KW-0418">Kinase</keyword>
<keyword evidence="3" id="KW-0597">Phosphoprotein</keyword>
<keyword evidence="7" id="KW-0067">ATP-binding</keyword>